<dbReference type="EMBL" id="QAMZ01000005">
    <property type="protein sequence ID" value="PWL55555.1"/>
    <property type="molecule type" value="Genomic_DNA"/>
</dbReference>
<name>A0A1I2N0P2_9CLOT</name>
<evidence type="ECO:0000256" key="9">
    <source>
        <dbReference type="RuleBase" id="RU363032"/>
    </source>
</evidence>
<feature type="transmembrane region" description="Helical" evidence="9">
    <location>
        <begin position="188"/>
        <end position="213"/>
    </location>
</feature>
<keyword evidence="8 9" id="KW-0472">Membrane</keyword>
<keyword evidence="13" id="KW-1185">Reference proteome</keyword>
<feature type="domain" description="ABC transmembrane type-1" evidence="10">
    <location>
        <begin position="76"/>
        <end position="267"/>
    </location>
</feature>
<dbReference type="PANTHER" id="PTHR32243">
    <property type="entry name" value="MALTOSE TRANSPORT SYSTEM PERMEASE-RELATED"/>
    <property type="match status" value="1"/>
</dbReference>
<evidence type="ECO:0000313" key="11">
    <source>
        <dbReference type="EMBL" id="PWL55555.1"/>
    </source>
</evidence>
<dbReference type="CDD" id="cd06261">
    <property type="entry name" value="TM_PBP2"/>
    <property type="match status" value="1"/>
</dbReference>
<keyword evidence="5" id="KW-0762">Sugar transport</keyword>
<dbReference type="InterPro" id="IPR000515">
    <property type="entry name" value="MetI-like"/>
</dbReference>
<sequence length="282" mass="31461">MNKSNLIEKTVYVFAVIIFVVFSVGPILWCLIVSLTPENEMLKETANFFPTQLIFDNYKILLSAGTSQHETFFTALINSLKAVGITLTLGIPCCVMTAYSLSRFEFKGRKAIKTFLLITMVIPLFTTIIPLYKIFSSFGLLDNIFWLSMVYVSSFLPITTWLLCNYFESIPKELEHAALVDGCGNMKIFFKIILPISYPIIFACILIIFLLTWNQFQIPLILASSEATKPLSMIMAEFMTKDSIQYGITAAAGILAIVPPALVAIIFRKLLISGLTQGSVKG</sequence>
<feature type="transmembrane region" description="Helical" evidence="9">
    <location>
        <begin position="244"/>
        <end position="267"/>
    </location>
</feature>
<dbReference type="EMBL" id="FOOE01000018">
    <property type="protein sequence ID" value="SFF97445.1"/>
    <property type="molecule type" value="Genomic_DNA"/>
</dbReference>
<evidence type="ECO:0000256" key="1">
    <source>
        <dbReference type="ARBA" id="ARBA00004651"/>
    </source>
</evidence>
<evidence type="ECO:0000259" key="10">
    <source>
        <dbReference type="PROSITE" id="PS50928"/>
    </source>
</evidence>
<keyword evidence="3 9" id="KW-0813">Transport</keyword>
<dbReference type="PANTHER" id="PTHR32243:SF50">
    <property type="entry name" value="MALTOSE_MALTODEXTRIN TRANSPORT SYSTEM PERMEASE PROTEIN MALG"/>
    <property type="match status" value="1"/>
</dbReference>
<evidence type="ECO:0000313" key="13">
    <source>
        <dbReference type="Proteomes" id="UP000182135"/>
    </source>
</evidence>
<evidence type="ECO:0000256" key="6">
    <source>
        <dbReference type="ARBA" id="ARBA00022692"/>
    </source>
</evidence>
<evidence type="ECO:0000313" key="12">
    <source>
        <dbReference type="EMBL" id="SFF97445.1"/>
    </source>
</evidence>
<dbReference type="eggNOG" id="COG0395">
    <property type="taxonomic scope" value="Bacteria"/>
</dbReference>
<dbReference type="Proteomes" id="UP000246114">
    <property type="component" value="Unassembled WGS sequence"/>
</dbReference>
<dbReference type="Proteomes" id="UP000182135">
    <property type="component" value="Unassembled WGS sequence"/>
</dbReference>
<organism evidence="12 13">
    <name type="scientific">Clostridium cadaveris</name>
    <dbReference type="NCBI Taxonomy" id="1529"/>
    <lineage>
        <taxon>Bacteria</taxon>
        <taxon>Bacillati</taxon>
        <taxon>Bacillota</taxon>
        <taxon>Clostridia</taxon>
        <taxon>Eubacteriales</taxon>
        <taxon>Clostridiaceae</taxon>
        <taxon>Clostridium</taxon>
    </lineage>
</organism>
<dbReference type="RefSeq" id="WP_035770895.1">
    <property type="nucleotide sequence ID" value="NZ_BAAACD010000026.1"/>
</dbReference>
<feature type="transmembrane region" description="Helical" evidence="9">
    <location>
        <begin position="82"/>
        <end position="102"/>
    </location>
</feature>
<comment type="subcellular location">
    <subcellularLocation>
        <location evidence="1 9">Cell membrane</location>
        <topology evidence="1 9">Multi-pass membrane protein</topology>
    </subcellularLocation>
</comment>
<feature type="transmembrane region" description="Helical" evidence="9">
    <location>
        <begin position="12"/>
        <end position="35"/>
    </location>
</feature>
<accession>A0A1I2N0P2</accession>
<evidence type="ECO:0000256" key="8">
    <source>
        <dbReference type="ARBA" id="ARBA00023136"/>
    </source>
</evidence>
<dbReference type="OrthoDB" id="156617at2"/>
<dbReference type="SUPFAM" id="SSF161098">
    <property type="entry name" value="MetI-like"/>
    <property type="match status" value="1"/>
</dbReference>
<proteinExistence type="inferred from homology"/>
<evidence type="ECO:0000313" key="14">
    <source>
        <dbReference type="Proteomes" id="UP000246114"/>
    </source>
</evidence>
<dbReference type="Pfam" id="PF00528">
    <property type="entry name" value="BPD_transp_1"/>
    <property type="match status" value="1"/>
</dbReference>
<evidence type="ECO:0000256" key="7">
    <source>
        <dbReference type="ARBA" id="ARBA00022989"/>
    </source>
</evidence>
<keyword evidence="6 9" id="KW-0812">Transmembrane</keyword>
<evidence type="ECO:0000256" key="5">
    <source>
        <dbReference type="ARBA" id="ARBA00022597"/>
    </source>
</evidence>
<protein>
    <submittedName>
        <fullName evidence="12">Carbohydrate ABC transporter membrane protein 2, CUT1 family</fullName>
    </submittedName>
    <submittedName>
        <fullName evidence="11">Carbohydrate ABC transporter permease</fullName>
    </submittedName>
</protein>
<evidence type="ECO:0000256" key="4">
    <source>
        <dbReference type="ARBA" id="ARBA00022475"/>
    </source>
</evidence>
<reference evidence="11 14" key="2">
    <citation type="submission" date="2018-03" db="EMBL/GenBank/DDBJ databases">
        <title>The uncultured portion of the human microbiome is neutrally assembled.</title>
        <authorList>
            <person name="Jeraldo P."/>
            <person name="Boardman L."/>
            <person name="White B.A."/>
            <person name="Nelson H."/>
            <person name="Goldenfeld N."/>
            <person name="Chia N."/>
        </authorList>
    </citation>
    <scope>NUCLEOTIDE SEQUENCE [LARGE SCALE GENOMIC DNA]</scope>
    <source>
        <strain evidence="11">CIM:MAG 903</strain>
    </source>
</reference>
<evidence type="ECO:0000256" key="3">
    <source>
        <dbReference type="ARBA" id="ARBA00022448"/>
    </source>
</evidence>
<dbReference type="GeneID" id="90545583"/>
<reference evidence="12 13" key="1">
    <citation type="submission" date="2016-10" db="EMBL/GenBank/DDBJ databases">
        <authorList>
            <person name="de Groot N.N."/>
        </authorList>
    </citation>
    <scope>NUCLEOTIDE SEQUENCE [LARGE SCALE GENOMIC DNA]</scope>
    <source>
        <strain evidence="12 13">NLAE-zl-G419</strain>
    </source>
</reference>
<keyword evidence="7 9" id="KW-1133">Transmembrane helix</keyword>
<feature type="transmembrane region" description="Helical" evidence="9">
    <location>
        <begin position="144"/>
        <end position="167"/>
    </location>
</feature>
<feature type="transmembrane region" description="Helical" evidence="9">
    <location>
        <begin position="114"/>
        <end position="132"/>
    </location>
</feature>
<dbReference type="Gene3D" id="1.10.3720.10">
    <property type="entry name" value="MetI-like"/>
    <property type="match status" value="1"/>
</dbReference>
<keyword evidence="4" id="KW-1003">Cell membrane</keyword>
<comment type="similarity">
    <text evidence="2">Belongs to the binding-protein-dependent transport system permease family. MalFG subfamily.</text>
</comment>
<dbReference type="GO" id="GO:0005886">
    <property type="term" value="C:plasma membrane"/>
    <property type="evidence" value="ECO:0007669"/>
    <property type="project" value="UniProtKB-SubCell"/>
</dbReference>
<dbReference type="InterPro" id="IPR050901">
    <property type="entry name" value="BP-dep_ABC_trans_perm"/>
</dbReference>
<dbReference type="GO" id="GO:0055085">
    <property type="term" value="P:transmembrane transport"/>
    <property type="evidence" value="ECO:0007669"/>
    <property type="project" value="InterPro"/>
</dbReference>
<dbReference type="PROSITE" id="PS50928">
    <property type="entry name" value="ABC_TM1"/>
    <property type="match status" value="1"/>
</dbReference>
<dbReference type="STRING" id="1529.SAMN04487885_11833"/>
<dbReference type="InterPro" id="IPR035906">
    <property type="entry name" value="MetI-like_sf"/>
</dbReference>
<gene>
    <name evidence="11" type="ORF">DBY38_01100</name>
    <name evidence="12" type="ORF">SAMN04487885_11833</name>
</gene>
<dbReference type="AlphaFoldDB" id="A0A1I2N0P2"/>
<evidence type="ECO:0000256" key="2">
    <source>
        <dbReference type="ARBA" id="ARBA00009047"/>
    </source>
</evidence>